<protein>
    <submittedName>
        <fullName evidence="1">EAL domain-containing protein</fullName>
    </submittedName>
</protein>
<dbReference type="SUPFAM" id="SSF141868">
    <property type="entry name" value="EAL domain-like"/>
    <property type="match status" value="1"/>
</dbReference>
<accession>A0A7X5J9Z3</accession>
<dbReference type="CDD" id="cd01949">
    <property type="entry name" value="GGDEF"/>
    <property type="match status" value="1"/>
</dbReference>
<dbReference type="PROSITE" id="PS50887">
    <property type="entry name" value="GGDEF"/>
    <property type="match status" value="1"/>
</dbReference>
<reference evidence="2" key="1">
    <citation type="submission" date="2020-01" db="EMBL/GenBank/DDBJ databases">
        <authorList>
            <person name="Fang Y."/>
            <person name="Sun R."/>
            <person name="Nie L."/>
            <person name="He J."/>
            <person name="Hao L."/>
            <person name="Wang L."/>
            <person name="Su S."/>
            <person name="Lv E."/>
            <person name="Zhang Z."/>
            <person name="Xie R."/>
            <person name="Liu H."/>
        </authorList>
    </citation>
    <scope>NUCLEOTIDE SEQUENCE [LARGE SCALE GENOMIC DNA]</scope>
    <source>
        <strain evidence="2">XCT-53</strain>
    </source>
</reference>
<dbReference type="AlphaFoldDB" id="A0A7X5J9Z3"/>
<dbReference type="Pfam" id="PF00563">
    <property type="entry name" value="EAL"/>
    <property type="match status" value="1"/>
</dbReference>
<dbReference type="InterPro" id="IPR000160">
    <property type="entry name" value="GGDEF_dom"/>
</dbReference>
<comment type="caution">
    <text evidence="1">The sequence shown here is derived from an EMBL/GenBank/DDBJ whole genome shotgun (WGS) entry which is preliminary data.</text>
</comment>
<evidence type="ECO:0000313" key="2">
    <source>
        <dbReference type="Proteomes" id="UP000586722"/>
    </source>
</evidence>
<dbReference type="PROSITE" id="PS50883">
    <property type="entry name" value="EAL"/>
    <property type="match status" value="1"/>
</dbReference>
<dbReference type="PANTHER" id="PTHR44757">
    <property type="entry name" value="DIGUANYLATE CYCLASE DGCP"/>
    <property type="match status" value="1"/>
</dbReference>
<dbReference type="PANTHER" id="PTHR44757:SF2">
    <property type="entry name" value="BIOFILM ARCHITECTURE MAINTENANCE PROTEIN MBAA"/>
    <property type="match status" value="1"/>
</dbReference>
<name>A0A7X5J9Z3_9HYPH</name>
<gene>
    <name evidence="1" type="ORF">GWI72_11550</name>
</gene>
<organism evidence="1 2">
    <name type="scientific">Pannonibacter tanglangensis</name>
    <dbReference type="NCBI Taxonomy" id="2750084"/>
    <lineage>
        <taxon>Bacteria</taxon>
        <taxon>Pseudomonadati</taxon>
        <taxon>Pseudomonadota</taxon>
        <taxon>Alphaproteobacteria</taxon>
        <taxon>Hyphomicrobiales</taxon>
        <taxon>Stappiaceae</taxon>
        <taxon>Pannonibacter</taxon>
    </lineage>
</organism>
<dbReference type="Pfam" id="PF00990">
    <property type="entry name" value="GGDEF"/>
    <property type="match status" value="1"/>
</dbReference>
<dbReference type="Proteomes" id="UP000586722">
    <property type="component" value="Unassembled WGS sequence"/>
</dbReference>
<dbReference type="NCBIfam" id="TIGR00254">
    <property type="entry name" value="GGDEF"/>
    <property type="match status" value="1"/>
</dbReference>
<dbReference type="InterPro" id="IPR043128">
    <property type="entry name" value="Rev_trsase/Diguanyl_cyclase"/>
</dbReference>
<dbReference type="InterPro" id="IPR029787">
    <property type="entry name" value="Nucleotide_cyclase"/>
</dbReference>
<dbReference type="SMART" id="SM00267">
    <property type="entry name" value="GGDEF"/>
    <property type="match status" value="1"/>
</dbReference>
<sequence>MRLRSGSALWITDSLLALGAGLLAGGISLALWRMRRLRAEASRQEAAAADALALAQHDALTGLPNRRRLEQAFPSMVHLLDPGQHRAVMMMDMDGFKPINDVYGHSFGDELLREFADRLVETVGDEGLVARLGGDEFAIVTPVLENKDAATGIARRLLNRIQEPFVVGERQVSVSTGIGIAVFPDNGYSIVELLRRADVALYRAKTSGRATFRFFEVAMDAAILHRTLLEQRLRVAISSKAIEPHFQPVLDLKSRRVVGFEALARWTDRDFGTVPPSQFIAIAEDCGLMPELTDHLLRSACEAAATWPKDQYLSFNISPVQLQDRMLPLKVLTILNQTGMDPRRLELEITENSLVRDPKTAKEILDQLSSTGIRIALDDFGTGHSSLRYLREFHIDTLKIDQSFVARMSSDEESAAIIRAILGLSRGLGIETVAEGIEQRDQIEALNTQGCRFGQGFLFSAAVPASDVNRLMQALGVSAASGDAGVPSRQASLS</sequence>
<proteinExistence type="predicted"/>
<evidence type="ECO:0000313" key="1">
    <source>
        <dbReference type="EMBL" id="NBN78901.1"/>
    </source>
</evidence>
<dbReference type="Gene3D" id="3.30.70.270">
    <property type="match status" value="1"/>
</dbReference>
<dbReference type="InterPro" id="IPR035919">
    <property type="entry name" value="EAL_sf"/>
</dbReference>
<dbReference type="InterPro" id="IPR052155">
    <property type="entry name" value="Biofilm_reg_signaling"/>
</dbReference>
<dbReference type="CDD" id="cd01948">
    <property type="entry name" value="EAL"/>
    <property type="match status" value="1"/>
</dbReference>
<dbReference type="SUPFAM" id="SSF55073">
    <property type="entry name" value="Nucleotide cyclase"/>
    <property type="match status" value="1"/>
</dbReference>
<dbReference type="SMART" id="SM00052">
    <property type="entry name" value="EAL"/>
    <property type="match status" value="1"/>
</dbReference>
<dbReference type="InterPro" id="IPR001633">
    <property type="entry name" value="EAL_dom"/>
</dbReference>
<keyword evidence="2" id="KW-1185">Reference proteome</keyword>
<dbReference type="EMBL" id="JAABLQ010000001">
    <property type="protein sequence ID" value="NBN78901.1"/>
    <property type="molecule type" value="Genomic_DNA"/>
</dbReference>
<dbReference type="Gene3D" id="3.20.20.450">
    <property type="entry name" value="EAL domain"/>
    <property type="match status" value="1"/>
</dbReference>